<feature type="region of interest" description="Disordered" evidence="1">
    <location>
        <begin position="166"/>
        <end position="185"/>
    </location>
</feature>
<gene>
    <name evidence="2" type="ORF">P5673_028946</name>
</gene>
<reference evidence="2" key="1">
    <citation type="journal article" date="2023" name="G3 (Bethesda)">
        <title>Whole genome assembly and annotation of the endangered Caribbean coral Acropora cervicornis.</title>
        <authorList>
            <person name="Selwyn J.D."/>
            <person name="Vollmer S.V."/>
        </authorList>
    </citation>
    <scope>NUCLEOTIDE SEQUENCE</scope>
    <source>
        <strain evidence="2">K2</strain>
    </source>
</reference>
<proteinExistence type="predicted"/>
<evidence type="ECO:0000313" key="2">
    <source>
        <dbReference type="EMBL" id="KAK2550425.1"/>
    </source>
</evidence>
<dbReference type="PANTHER" id="PTHR47331:SF4">
    <property type="entry name" value="PEPTIDASE S1 DOMAIN-CONTAINING PROTEIN"/>
    <property type="match status" value="1"/>
</dbReference>
<accession>A0AAD9PWM0</accession>
<keyword evidence="3" id="KW-1185">Reference proteome</keyword>
<dbReference type="Proteomes" id="UP001249851">
    <property type="component" value="Unassembled WGS sequence"/>
</dbReference>
<protein>
    <submittedName>
        <fullName evidence="2">Uncharacterized protein</fullName>
    </submittedName>
</protein>
<dbReference type="EMBL" id="JARQWQ010000111">
    <property type="protein sequence ID" value="KAK2550425.1"/>
    <property type="molecule type" value="Genomic_DNA"/>
</dbReference>
<organism evidence="2 3">
    <name type="scientific">Acropora cervicornis</name>
    <name type="common">Staghorn coral</name>
    <dbReference type="NCBI Taxonomy" id="6130"/>
    <lineage>
        <taxon>Eukaryota</taxon>
        <taxon>Metazoa</taxon>
        <taxon>Cnidaria</taxon>
        <taxon>Anthozoa</taxon>
        <taxon>Hexacorallia</taxon>
        <taxon>Scleractinia</taxon>
        <taxon>Astrocoeniina</taxon>
        <taxon>Acroporidae</taxon>
        <taxon>Acropora</taxon>
    </lineage>
</organism>
<dbReference type="AlphaFoldDB" id="A0AAD9PWM0"/>
<sequence length="185" mass="21166">MNWPKVKAEDGQALNQFAIFLMRCKNAMECSKNLTKLEQPETIKKLVLKLLFSLRVGWRRLVGESMEDQGRAIRFNDLTEFLDHEARLATNTLFGKIVADFRPRPDTCRGLLNKGSHKKTKERHSFASHVNNYQTSSPISESPSQDLPPVELRGLMPLLQRSSCPRKLQISQESPLRGTNQVYEV</sequence>
<dbReference type="PANTHER" id="PTHR47331">
    <property type="entry name" value="PHD-TYPE DOMAIN-CONTAINING PROTEIN"/>
    <property type="match status" value="1"/>
</dbReference>
<evidence type="ECO:0000313" key="3">
    <source>
        <dbReference type="Proteomes" id="UP001249851"/>
    </source>
</evidence>
<comment type="caution">
    <text evidence="2">The sequence shown here is derived from an EMBL/GenBank/DDBJ whole genome shotgun (WGS) entry which is preliminary data.</text>
</comment>
<name>A0AAD9PWM0_ACRCE</name>
<evidence type="ECO:0000256" key="1">
    <source>
        <dbReference type="SAM" id="MobiDB-lite"/>
    </source>
</evidence>
<feature type="compositionally biased region" description="Polar residues" evidence="1">
    <location>
        <begin position="169"/>
        <end position="185"/>
    </location>
</feature>
<reference evidence="2" key="2">
    <citation type="journal article" date="2023" name="Science">
        <title>Genomic signatures of disease resistance in endangered staghorn corals.</title>
        <authorList>
            <person name="Vollmer S.V."/>
            <person name="Selwyn J.D."/>
            <person name="Despard B.A."/>
            <person name="Roesel C.L."/>
        </authorList>
    </citation>
    <scope>NUCLEOTIDE SEQUENCE</scope>
    <source>
        <strain evidence="2">K2</strain>
    </source>
</reference>